<keyword evidence="3" id="KW-1185">Reference proteome</keyword>
<dbReference type="AlphaFoldDB" id="A0A969TW23"/>
<organism evidence="2 3">
    <name type="scientific">Alkalicoccus luteus</name>
    <dbReference type="NCBI Taxonomy" id="1237094"/>
    <lineage>
        <taxon>Bacteria</taxon>
        <taxon>Bacillati</taxon>
        <taxon>Bacillota</taxon>
        <taxon>Bacilli</taxon>
        <taxon>Bacillales</taxon>
        <taxon>Bacillaceae</taxon>
        <taxon>Alkalicoccus</taxon>
    </lineage>
</organism>
<keyword evidence="1" id="KW-1133">Transmembrane helix</keyword>
<accession>A0A969TW23</accession>
<evidence type="ECO:0000256" key="1">
    <source>
        <dbReference type="SAM" id="Phobius"/>
    </source>
</evidence>
<evidence type="ECO:0008006" key="4">
    <source>
        <dbReference type="Google" id="ProtNLM"/>
    </source>
</evidence>
<dbReference type="Proteomes" id="UP000752012">
    <property type="component" value="Unassembled WGS sequence"/>
</dbReference>
<dbReference type="EMBL" id="JAATHJ010000035">
    <property type="protein sequence ID" value="NJP38995.1"/>
    <property type="molecule type" value="Genomic_DNA"/>
</dbReference>
<comment type="caution">
    <text evidence="2">The sequence shown here is derived from an EMBL/GenBank/DDBJ whole genome shotgun (WGS) entry which is preliminary data.</text>
</comment>
<evidence type="ECO:0000313" key="3">
    <source>
        <dbReference type="Proteomes" id="UP000752012"/>
    </source>
</evidence>
<proteinExistence type="predicted"/>
<feature type="transmembrane region" description="Helical" evidence="1">
    <location>
        <begin position="6"/>
        <end position="27"/>
    </location>
</feature>
<keyword evidence="1" id="KW-0472">Membrane</keyword>
<dbReference type="RefSeq" id="WP_168009000.1">
    <property type="nucleotide sequence ID" value="NZ_JAATHJ010000035.1"/>
</dbReference>
<name>A0A969TW23_9BACI</name>
<reference evidence="2 3" key="1">
    <citation type="submission" date="2020-03" db="EMBL/GenBank/DDBJ databases">
        <title>Assessment of the enzymatic potential of alkaline-tolerant lipase obtained from Bacillus luteus H11 (technogenic soil) for the bioremediation of saline soils contaminated with petroleum substances.</title>
        <authorList>
            <person name="Kalwasinska A."/>
        </authorList>
    </citation>
    <scope>NUCLEOTIDE SEQUENCE [LARGE SCALE GENOMIC DNA]</scope>
    <source>
        <strain evidence="2 3">H11</strain>
    </source>
</reference>
<protein>
    <recommendedName>
        <fullName evidence="4">Phage shock protein B</fullName>
    </recommendedName>
</protein>
<evidence type="ECO:0000313" key="2">
    <source>
        <dbReference type="EMBL" id="NJP38995.1"/>
    </source>
</evidence>
<gene>
    <name evidence="2" type="ORF">HCN83_15610</name>
</gene>
<keyword evidence="1" id="KW-0812">Transmembrane</keyword>
<sequence length="73" mass="8686">MDLLYQILALLGILLPIALLISLFILIPQLNKRSKERLKIDKQNDLLLKEHFQEFEMLKKRVKELEDILEDVK</sequence>